<keyword evidence="4" id="KW-0479">Metal-binding</keyword>
<comment type="cofactor">
    <cofactor evidence="1">
        <name>Mg(2+)</name>
        <dbReference type="ChEBI" id="CHEBI:18420"/>
    </cofactor>
</comment>
<dbReference type="SUPFAM" id="SSF48576">
    <property type="entry name" value="Terpenoid synthases"/>
    <property type="match status" value="1"/>
</dbReference>
<dbReference type="GO" id="GO:0008299">
    <property type="term" value="P:isoprenoid biosynthetic process"/>
    <property type="evidence" value="ECO:0007669"/>
    <property type="project" value="InterPro"/>
</dbReference>
<protein>
    <submittedName>
        <fullName evidence="7">Heptaprenyl diphosphate synthase</fullName>
    </submittedName>
</protein>
<evidence type="ECO:0000313" key="8">
    <source>
        <dbReference type="Proteomes" id="UP000240739"/>
    </source>
</evidence>
<dbReference type="AlphaFoldDB" id="A0A2T4UJ50"/>
<dbReference type="PANTHER" id="PTHR12001:SF69">
    <property type="entry name" value="ALL TRANS-POLYPRENYL-DIPHOSPHATE SYNTHASE PDSS1"/>
    <property type="match status" value="1"/>
</dbReference>
<name>A0A2T4UJ50_9ACTN</name>
<proteinExistence type="inferred from homology"/>
<evidence type="ECO:0000256" key="5">
    <source>
        <dbReference type="ARBA" id="ARBA00022842"/>
    </source>
</evidence>
<dbReference type="InterPro" id="IPR008949">
    <property type="entry name" value="Isoprenoid_synthase_dom_sf"/>
</dbReference>
<dbReference type="PROSITE" id="PS00723">
    <property type="entry name" value="POLYPRENYL_SYNTHASE_1"/>
    <property type="match status" value="1"/>
</dbReference>
<gene>
    <name evidence="7" type="ORF">C7Y72_06150</name>
</gene>
<dbReference type="Proteomes" id="UP000240739">
    <property type="component" value="Unassembled WGS sequence"/>
</dbReference>
<dbReference type="EMBL" id="PYYB01000001">
    <property type="protein sequence ID" value="PTL59262.1"/>
    <property type="molecule type" value="Genomic_DNA"/>
</dbReference>
<reference evidence="7 8" key="1">
    <citation type="submission" date="2018-03" db="EMBL/GenBank/DDBJ databases">
        <title>Aquarubrobacter algicola gen. nov., sp. nov., a novel actinobacterium isolated from shallow eutrophic lake during the end of cyanobacterial harmful algal blooms.</title>
        <authorList>
            <person name="Chun S.J."/>
        </authorList>
    </citation>
    <scope>NUCLEOTIDE SEQUENCE [LARGE SCALE GENOMIC DNA]</scope>
    <source>
        <strain evidence="7 8">Seoho-28</strain>
    </source>
</reference>
<dbReference type="CDD" id="cd00685">
    <property type="entry name" value="Trans_IPPS_HT"/>
    <property type="match status" value="1"/>
</dbReference>
<keyword evidence="8" id="KW-1185">Reference proteome</keyword>
<keyword evidence="3 6" id="KW-0808">Transferase</keyword>
<dbReference type="RefSeq" id="WP_107567725.1">
    <property type="nucleotide sequence ID" value="NZ_PYYB01000001.1"/>
</dbReference>
<evidence type="ECO:0000256" key="1">
    <source>
        <dbReference type="ARBA" id="ARBA00001946"/>
    </source>
</evidence>
<sequence length="331" mass="34276">MSATLAAEAAPIAQAAGPHVAPLMGAVEELLGEIAAGTAPQLAPHGAATIAAGGKRLRPLLVLVAAGAPEPGRDTASLVRAAAAVELVHSATLVHDDVLDDAPMRRGAPTVYASAGRAMATCAGDQLFARAFSLLVQTGRPDEIRALSDAGSGLARGELLQRADAWDATVTLDRYLLRCELKTARLFEAACALGVMESGRADADPTVLGSFGRRIGLAFQLLDDVLDVSGPVERTGKHRGTDLLDGTVTLPFIVARERDPQLAALDPRTITTPQQAEEVCDAIAATGALDAAREQALELVAGARRDIPADLPEAQRRALDLVATGVVARYA</sequence>
<dbReference type="OrthoDB" id="4497239at2"/>
<comment type="similarity">
    <text evidence="2 6">Belongs to the FPP/GGPP synthase family.</text>
</comment>
<evidence type="ECO:0000256" key="2">
    <source>
        <dbReference type="ARBA" id="ARBA00006706"/>
    </source>
</evidence>
<dbReference type="GO" id="GO:0004659">
    <property type="term" value="F:prenyltransferase activity"/>
    <property type="evidence" value="ECO:0007669"/>
    <property type="project" value="InterPro"/>
</dbReference>
<keyword evidence="5" id="KW-0460">Magnesium</keyword>
<comment type="caution">
    <text evidence="7">The sequence shown here is derived from an EMBL/GenBank/DDBJ whole genome shotgun (WGS) entry which is preliminary data.</text>
</comment>
<dbReference type="Pfam" id="PF00348">
    <property type="entry name" value="polyprenyl_synt"/>
    <property type="match status" value="1"/>
</dbReference>
<dbReference type="Gene3D" id="1.10.600.10">
    <property type="entry name" value="Farnesyl Diphosphate Synthase"/>
    <property type="match status" value="1"/>
</dbReference>
<dbReference type="PANTHER" id="PTHR12001">
    <property type="entry name" value="GERANYLGERANYL PYROPHOSPHATE SYNTHASE"/>
    <property type="match status" value="1"/>
</dbReference>
<organism evidence="7 8">
    <name type="scientific">Paraconexibacter algicola</name>
    <dbReference type="NCBI Taxonomy" id="2133960"/>
    <lineage>
        <taxon>Bacteria</taxon>
        <taxon>Bacillati</taxon>
        <taxon>Actinomycetota</taxon>
        <taxon>Thermoleophilia</taxon>
        <taxon>Solirubrobacterales</taxon>
        <taxon>Paraconexibacteraceae</taxon>
        <taxon>Paraconexibacter</taxon>
    </lineage>
</organism>
<dbReference type="GO" id="GO:0046872">
    <property type="term" value="F:metal ion binding"/>
    <property type="evidence" value="ECO:0007669"/>
    <property type="project" value="UniProtKB-KW"/>
</dbReference>
<evidence type="ECO:0000256" key="4">
    <source>
        <dbReference type="ARBA" id="ARBA00022723"/>
    </source>
</evidence>
<evidence type="ECO:0000256" key="3">
    <source>
        <dbReference type="ARBA" id="ARBA00022679"/>
    </source>
</evidence>
<dbReference type="InterPro" id="IPR000092">
    <property type="entry name" value="Polyprenyl_synt"/>
</dbReference>
<dbReference type="InterPro" id="IPR033749">
    <property type="entry name" value="Polyprenyl_synt_CS"/>
</dbReference>
<accession>A0A2T4UJ50</accession>
<evidence type="ECO:0000313" key="7">
    <source>
        <dbReference type="EMBL" id="PTL59262.1"/>
    </source>
</evidence>
<evidence type="ECO:0000256" key="6">
    <source>
        <dbReference type="RuleBase" id="RU004466"/>
    </source>
</evidence>
<dbReference type="PROSITE" id="PS00444">
    <property type="entry name" value="POLYPRENYL_SYNTHASE_2"/>
    <property type="match status" value="1"/>
</dbReference>
<dbReference type="SFLD" id="SFLDS00005">
    <property type="entry name" value="Isoprenoid_Synthase_Type_I"/>
    <property type="match status" value="1"/>
</dbReference>